<dbReference type="Pfam" id="PF01851">
    <property type="entry name" value="PC_rep"/>
    <property type="match status" value="4"/>
</dbReference>
<evidence type="ECO:0000256" key="1">
    <source>
        <dbReference type="ARBA" id="ARBA00002362"/>
    </source>
</evidence>
<dbReference type="InterPro" id="IPR016642">
    <property type="entry name" value="26S_Psome_Rpn2"/>
</dbReference>
<dbReference type="HOGENOM" id="CLU_002323_0_0_1"/>
<dbReference type="STRING" id="99883.ENSTNIP00000018638"/>
<dbReference type="PANTHER" id="PTHR10943">
    <property type="entry name" value="26S PROTEASOME NON-ATPASE REGULATORY SUBUNIT"/>
    <property type="match status" value="1"/>
</dbReference>
<dbReference type="Pfam" id="PF13646">
    <property type="entry name" value="HEAT_2"/>
    <property type="match status" value="1"/>
</dbReference>
<dbReference type="GO" id="GO:0043161">
    <property type="term" value="P:proteasome-mediated ubiquitin-dependent protein catabolic process"/>
    <property type="evidence" value="ECO:0007669"/>
    <property type="project" value="TreeGrafter"/>
</dbReference>
<evidence type="ECO:0000259" key="10">
    <source>
        <dbReference type="Pfam" id="PF21505"/>
    </source>
</evidence>
<dbReference type="GO" id="GO:0008540">
    <property type="term" value="C:proteasome regulatory particle, base subcomplex"/>
    <property type="evidence" value="ECO:0007669"/>
    <property type="project" value="UniProtKB-UniRule"/>
</dbReference>
<dbReference type="Gene3D" id="1.25.10.10">
    <property type="entry name" value="Leucine-rich Repeat Variant"/>
    <property type="match status" value="1"/>
</dbReference>
<name>H3DDP5_TETNG</name>
<evidence type="ECO:0000256" key="2">
    <source>
        <dbReference type="ARBA" id="ARBA00006308"/>
    </source>
</evidence>
<feature type="domain" description="26S proteasome regulatory subunit RPN2 C-terminal" evidence="9">
    <location>
        <begin position="787"/>
        <end position="840"/>
    </location>
</feature>
<dbReference type="PIRSF" id="PIRSF015947">
    <property type="entry name" value="26S_Psome_Rpn2"/>
    <property type="match status" value="1"/>
</dbReference>
<evidence type="ECO:0000256" key="8">
    <source>
        <dbReference type="SAM" id="Phobius"/>
    </source>
</evidence>
<comment type="subunit">
    <text evidence="6">Component of the 19S proteasome regulatory particle complex. The 26S proteasome consists of a 20S core particle (CP) and two 19S regulatory subunits (RP).</text>
</comment>
<evidence type="ECO:0000256" key="4">
    <source>
        <dbReference type="ARBA" id="ARBA00022737"/>
    </source>
</evidence>
<dbReference type="InterPro" id="IPR016024">
    <property type="entry name" value="ARM-type_fold"/>
</dbReference>
<organism evidence="11 12">
    <name type="scientific">Tetraodon nigroviridis</name>
    <name type="common">Spotted green pufferfish</name>
    <name type="synonym">Chelonodon nigroviridis</name>
    <dbReference type="NCBI Taxonomy" id="99883"/>
    <lineage>
        <taxon>Eukaryota</taxon>
        <taxon>Metazoa</taxon>
        <taxon>Chordata</taxon>
        <taxon>Craniata</taxon>
        <taxon>Vertebrata</taxon>
        <taxon>Euteleostomi</taxon>
        <taxon>Actinopterygii</taxon>
        <taxon>Neopterygii</taxon>
        <taxon>Teleostei</taxon>
        <taxon>Neoteleostei</taxon>
        <taxon>Acanthomorphata</taxon>
        <taxon>Eupercaria</taxon>
        <taxon>Tetraodontiformes</taxon>
        <taxon>Tetradontoidea</taxon>
        <taxon>Tetraodontidae</taxon>
        <taxon>Tetraodon</taxon>
    </lineage>
</organism>
<reference evidence="12" key="1">
    <citation type="journal article" date="2004" name="Nature">
        <title>Genome duplication in the teleost fish Tetraodon nigroviridis reveals the early vertebrate proto-karyotype.</title>
        <authorList>
            <person name="Jaillon O."/>
            <person name="Aury J.-M."/>
            <person name="Brunet F."/>
            <person name="Petit J.-L."/>
            <person name="Stange-Thomann N."/>
            <person name="Mauceli E."/>
            <person name="Bouneau L."/>
            <person name="Fischer C."/>
            <person name="Ozouf-Costaz C."/>
            <person name="Bernot A."/>
            <person name="Nicaud S."/>
            <person name="Jaffe D."/>
            <person name="Fisher S."/>
            <person name="Lutfalla G."/>
            <person name="Dossat C."/>
            <person name="Segurens B."/>
            <person name="Dasilva C."/>
            <person name="Salanoubat M."/>
            <person name="Levy M."/>
            <person name="Boudet N."/>
            <person name="Castellano S."/>
            <person name="Anthouard V."/>
            <person name="Jubin C."/>
            <person name="Castelli V."/>
            <person name="Katinka M."/>
            <person name="Vacherie B."/>
            <person name="Biemont C."/>
            <person name="Skalli Z."/>
            <person name="Cattolico L."/>
            <person name="Poulain J."/>
            <person name="De Berardinis V."/>
            <person name="Cruaud C."/>
            <person name="Duprat S."/>
            <person name="Brottier P."/>
            <person name="Coutanceau J.-P."/>
            <person name="Gouzy J."/>
            <person name="Parra G."/>
            <person name="Lardier G."/>
            <person name="Chapple C."/>
            <person name="McKernan K.J."/>
            <person name="McEwan P."/>
            <person name="Bosak S."/>
            <person name="Kellis M."/>
            <person name="Volff J.-N."/>
            <person name="Guigo R."/>
            <person name="Zody M.C."/>
            <person name="Mesirov J."/>
            <person name="Lindblad-Toh K."/>
            <person name="Birren B."/>
            <person name="Nusbaum C."/>
            <person name="Kahn D."/>
            <person name="Robinson-Rechavi M."/>
            <person name="Laudet V."/>
            <person name="Schachter V."/>
            <person name="Quetier F."/>
            <person name="Saurin W."/>
            <person name="Scarpelli C."/>
            <person name="Wincker P."/>
            <person name="Lander E.S."/>
            <person name="Weissenbach J."/>
            <person name="Roest Crollius H."/>
        </authorList>
    </citation>
    <scope>NUCLEOTIDE SEQUENCE [LARGE SCALE GENOMIC DNA]</scope>
</reference>
<reference evidence="11" key="3">
    <citation type="submission" date="2025-09" db="UniProtKB">
        <authorList>
            <consortium name="Ensembl"/>
        </authorList>
    </citation>
    <scope>IDENTIFICATION</scope>
</reference>
<keyword evidence="4" id="KW-0677">Repeat</keyword>
<keyword evidence="8" id="KW-0812">Transmembrane</keyword>
<protein>
    <recommendedName>
        <fullName evidence="3 6">26S proteasome non-ATPase regulatory subunit 1</fullName>
    </recommendedName>
</protein>
<proteinExistence type="inferred from homology"/>
<evidence type="ECO:0000256" key="7">
    <source>
        <dbReference type="SAM" id="MobiDB-lite"/>
    </source>
</evidence>
<evidence type="ECO:0000256" key="3">
    <source>
        <dbReference type="ARBA" id="ARBA00014929"/>
    </source>
</evidence>
<keyword evidence="5 6" id="KW-0647">Proteasome</keyword>
<dbReference type="GO" id="GO:0042176">
    <property type="term" value="P:regulation of protein catabolic process"/>
    <property type="evidence" value="ECO:0007669"/>
    <property type="project" value="UniProtKB-UniRule"/>
</dbReference>
<evidence type="ECO:0000256" key="5">
    <source>
        <dbReference type="ARBA" id="ARBA00022942"/>
    </source>
</evidence>
<dbReference type="InParanoid" id="H3DDP5"/>
<feature type="region of interest" description="Disordered" evidence="7">
    <location>
        <begin position="918"/>
        <end position="954"/>
    </location>
</feature>
<feature type="compositionally biased region" description="Acidic residues" evidence="7">
    <location>
        <begin position="937"/>
        <end position="954"/>
    </location>
</feature>
<dbReference type="FunFam" id="1.25.10.10:FF:000017">
    <property type="entry name" value="26S proteasome non-ATPase regulatory subunit 1"/>
    <property type="match status" value="1"/>
</dbReference>
<dbReference type="Ensembl" id="ENSTNIT00000018865.1">
    <property type="protein sequence ID" value="ENSTNIP00000018638.1"/>
    <property type="gene ID" value="ENSTNIG00000015566.1"/>
</dbReference>
<dbReference type="GO" id="GO:0005634">
    <property type="term" value="C:nucleus"/>
    <property type="evidence" value="ECO:0007669"/>
    <property type="project" value="TreeGrafter"/>
</dbReference>
<feature type="domain" description="26S proteasome regulatory subunit RPN2 C-terminal" evidence="9">
    <location>
        <begin position="867"/>
        <end position="924"/>
    </location>
</feature>
<evidence type="ECO:0000256" key="6">
    <source>
        <dbReference type="PIRNR" id="PIRNR015947"/>
    </source>
</evidence>
<dbReference type="InterPro" id="IPR002015">
    <property type="entry name" value="Proteasome/cyclosome_rpt"/>
</dbReference>
<dbReference type="Pfam" id="PF18004">
    <property type="entry name" value="RPN2_C"/>
    <property type="match status" value="2"/>
</dbReference>
<comment type="function">
    <text evidence="1 6">Component of the 26S proteasome, a multiprotein complex involved in the ATP-dependent degradation of ubiquitinated proteins. This complex plays a key role in the maintenance of protein homeostasis by removing misfolded or damaged proteins, which could impair cellular functions, and by removing proteins whose functions are no longer required. Therefore, the proteasome participates in numerous cellular processes, including cell cycle progression, apoptosis, or DNA damage repair.</text>
</comment>
<sequence>MKITRLFILSLDDRRSIELNQYQIRTLHLYLNVFFRNRLKENIDNIQVLYEDETFRSRAFAALVASKVFYHLGAFEESLNYALGAGELFNVTDESEYVETIIAKCIDHYTKLRVENAELPEDQEKKTVDPRLEGIVNKMFQRCLDDRMYKQAIGIALETRRLDMFEKTIFESNDVSGLLAYSLKVCMSLMQNKKFRNEVLRVLVKLYMNLEKPDFINVCQCLIFLDDPQAVSDILEKLVKEDNLLMAYQICFDLYESASQQFLSSVIQNLRTVGTPIPAVPGSTNTGTVSMADKDRWAQGEHENIVYSNLDKALCTKSPTNKLYLGTNVLPEWMSIELHLQFLIRNNNTDLMILKNTKDAVRNSVCHTATVIANSFMHTGTTSDQFLRENLEWLARATNWAKFTATASLGVIHKGHEKEALQLMATYLPKDTSPGSAYQEGGGLYALGLIHANHGGDIIDYLLGQLKNASNDIVRHGGALGLGLAALGTARQDVYDLLKSNLYQDDAVTGEAAGLALGLVMLGSKSAQAIEDMVSYAQETQHEKILRGLAVGIALVMYGRMEEADALIESLCRDKDPILRRSGMYTVGMAYCGSGNNKAIRRLLHVAVSDVNDDVRRAAVESIGFILFSCPQLCSGVVSLLSESYNPHVRCGAAMALGICCAGTGHKEAINLLEPMTNDPVNYVRQGALIASALIMIQQSEVTCPKVNQFRQLYSKVINDKHDDVMAKFGAILAQGILDAGGRNVTISLQSRTGHTHMPSVVGLLVFTQFWFWFPLSHFLSLAFTPTAIIGLNKDLKMPKVQYRSNCKPSTFAYPPALEIPKEKEKEKVSTAVLSITAKKCSGLYSKVASLSPTEADVYSPLLRLPQEVQEVEPNFQLLENPARAMPAQLKVLTMPESCRYQPFKPLHTGGIIIMKDTSEEEEELVEPVSAHGPKIEEEEQEPEPPEPFEYIDE</sequence>
<dbReference type="AlphaFoldDB" id="H3DDP5"/>
<evidence type="ECO:0000313" key="12">
    <source>
        <dbReference type="Proteomes" id="UP000007303"/>
    </source>
</evidence>
<reference evidence="11" key="2">
    <citation type="submission" date="2025-08" db="UniProtKB">
        <authorList>
            <consortium name="Ensembl"/>
        </authorList>
    </citation>
    <scope>IDENTIFICATION</scope>
</reference>
<dbReference type="GeneTree" id="ENSGT00940000153386"/>
<dbReference type="PANTHER" id="PTHR10943:SF2">
    <property type="entry name" value="26S PROTEASOME NON-ATPASE REGULATORY SUBUNIT 1"/>
    <property type="match status" value="1"/>
</dbReference>
<comment type="similarity">
    <text evidence="2 6">Belongs to the proteasome subunit S1 family.</text>
</comment>
<dbReference type="GO" id="GO:0034515">
    <property type="term" value="C:proteasome storage granule"/>
    <property type="evidence" value="ECO:0007669"/>
    <property type="project" value="TreeGrafter"/>
</dbReference>
<dbReference type="Pfam" id="PF21505">
    <property type="entry name" value="RPN2_N"/>
    <property type="match status" value="1"/>
</dbReference>
<evidence type="ECO:0000259" key="9">
    <source>
        <dbReference type="Pfam" id="PF18004"/>
    </source>
</evidence>
<dbReference type="Proteomes" id="UP000007303">
    <property type="component" value="Unassembled WGS sequence"/>
</dbReference>
<keyword evidence="8" id="KW-1133">Transmembrane helix</keyword>
<feature type="domain" description="26S proteasome non-ATPase regulatory subunit 1/RPN2 N-terminal" evidence="10">
    <location>
        <begin position="9"/>
        <end position="272"/>
    </location>
</feature>
<dbReference type="InterPro" id="IPR048570">
    <property type="entry name" value="PSMD1_RPN2_N"/>
</dbReference>
<dbReference type="OMA" id="IMFGRQE"/>
<accession>H3DDP5</accession>
<dbReference type="InterPro" id="IPR011989">
    <property type="entry name" value="ARM-like"/>
</dbReference>
<feature type="transmembrane region" description="Helical" evidence="8">
    <location>
        <begin position="770"/>
        <end position="792"/>
    </location>
</feature>
<dbReference type="GO" id="GO:0030234">
    <property type="term" value="F:enzyme regulator activity"/>
    <property type="evidence" value="ECO:0007669"/>
    <property type="project" value="UniProtKB-UniRule"/>
</dbReference>
<keyword evidence="8" id="KW-0472">Membrane</keyword>
<dbReference type="SUPFAM" id="SSF48371">
    <property type="entry name" value="ARM repeat"/>
    <property type="match status" value="1"/>
</dbReference>
<keyword evidence="12" id="KW-1185">Reference proteome</keyword>
<dbReference type="InterPro" id="IPR040623">
    <property type="entry name" value="RPN2_C"/>
</dbReference>
<evidence type="ECO:0000313" key="11">
    <source>
        <dbReference type="Ensembl" id="ENSTNIP00000018638.1"/>
    </source>
</evidence>